<dbReference type="EMBL" id="VBAN01000480">
    <property type="protein sequence ID" value="TMI77755.1"/>
    <property type="molecule type" value="Genomic_DNA"/>
</dbReference>
<dbReference type="GO" id="GO:0016075">
    <property type="term" value="P:rRNA catabolic process"/>
    <property type="evidence" value="ECO:0007669"/>
    <property type="project" value="TreeGrafter"/>
</dbReference>
<evidence type="ECO:0000313" key="4">
    <source>
        <dbReference type="Proteomes" id="UP000318093"/>
    </source>
</evidence>
<keyword evidence="3" id="KW-0255">Endonuclease</keyword>
<keyword evidence="3" id="KW-0540">Nuclease</keyword>
<dbReference type="InterPro" id="IPR011067">
    <property type="entry name" value="Plasmid_toxin/cell-grow_inhib"/>
</dbReference>
<keyword evidence="2" id="KW-1277">Toxin-antitoxin system</keyword>
<dbReference type="InterPro" id="IPR003477">
    <property type="entry name" value="PemK-like"/>
</dbReference>
<organism evidence="3 4">
    <name type="scientific">Candidatus Segetimicrobium genomatis</name>
    <dbReference type="NCBI Taxonomy" id="2569760"/>
    <lineage>
        <taxon>Bacteria</taxon>
        <taxon>Bacillati</taxon>
        <taxon>Candidatus Sysuimicrobiota</taxon>
        <taxon>Candidatus Sysuimicrobiia</taxon>
        <taxon>Candidatus Sysuimicrobiales</taxon>
        <taxon>Candidatus Segetimicrobiaceae</taxon>
        <taxon>Candidatus Segetimicrobium</taxon>
    </lineage>
</organism>
<dbReference type="GO" id="GO:0004521">
    <property type="term" value="F:RNA endonuclease activity"/>
    <property type="evidence" value="ECO:0007669"/>
    <property type="project" value="TreeGrafter"/>
</dbReference>
<dbReference type="Gene3D" id="2.30.30.110">
    <property type="match status" value="1"/>
</dbReference>
<evidence type="ECO:0000256" key="2">
    <source>
        <dbReference type="ARBA" id="ARBA00022649"/>
    </source>
</evidence>
<reference evidence="3 4" key="1">
    <citation type="journal article" date="2019" name="Nat. Microbiol.">
        <title>Mediterranean grassland soil C-N compound turnover is dependent on rainfall and depth, and is mediated by genomically divergent microorganisms.</title>
        <authorList>
            <person name="Diamond S."/>
            <person name="Andeer P.F."/>
            <person name="Li Z."/>
            <person name="Crits-Christoph A."/>
            <person name="Burstein D."/>
            <person name="Anantharaman K."/>
            <person name="Lane K.R."/>
            <person name="Thomas B.C."/>
            <person name="Pan C."/>
            <person name="Northen T.R."/>
            <person name="Banfield J.F."/>
        </authorList>
    </citation>
    <scope>NUCLEOTIDE SEQUENCE [LARGE SCALE GENOMIC DNA]</scope>
    <source>
        <strain evidence="3">NP_6</strain>
    </source>
</reference>
<accession>A0A537J2P6</accession>
<dbReference type="GO" id="GO:0003677">
    <property type="term" value="F:DNA binding"/>
    <property type="evidence" value="ECO:0007669"/>
    <property type="project" value="InterPro"/>
</dbReference>
<comment type="similarity">
    <text evidence="1">Belongs to the PemK/MazF family.</text>
</comment>
<evidence type="ECO:0000313" key="3">
    <source>
        <dbReference type="EMBL" id="TMI77755.1"/>
    </source>
</evidence>
<keyword evidence="3" id="KW-0378">Hydrolase</keyword>
<sequence length="114" mass="12215">MVVRGPRAPDRGDVVWITPAPHTGHEQAGRRPAIVLSPAAYNAKVGLALMCPVTSRVKGYPFEVTIPAGLPVSGVVLSDQVKSLDWRVRRAGRICVLPTPVVMEILEKLGALLT</sequence>
<dbReference type="SUPFAM" id="SSF50118">
    <property type="entry name" value="Cell growth inhibitor/plasmid maintenance toxic component"/>
    <property type="match status" value="1"/>
</dbReference>
<name>A0A537J2P6_9BACT</name>
<dbReference type="Pfam" id="PF02452">
    <property type="entry name" value="PemK_toxin"/>
    <property type="match status" value="1"/>
</dbReference>
<gene>
    <name evidence="3" type="ORF">E6H03_13330</name>
</gene>
<dbReference type="Proteomes" id="UP000318093">
    <property type="component" value="Unassembled WGS sequence"/>
</dbReference>
<dbReference type="PANTHER" id="PTHR33988:SF3">
    <property type="entry name" value="ENDORIBONUCLEASE TOXIN CHPB-RELATED"/>
    <property type="match status" value="1"/>
</dbReference>
<proteinExistence type="inferred from homology"/>
<protein>
    <submittedName>
        <fullName evidence="3">mRNA-degrading endonuclease</fullName>
    </submittedName>
</protein>
<comment type="caution">
    <text evidence="3">The sequence shown here is derived from an EMBL/GenBank/DDBJ whole genome shotgun (WGS) entry which is preliminary data.</text>
</comment>
<dbReference type="GO" id="GO:0006402">
    <property type="term" value="P:mRNA catabolic process"/>
    <property type="evidence" value="ECO:0007669"/>
    <property type="project" value="TreeGrafter"/>
</dbReference>
<dbReference type="PANTHER" id="PTHR33988">
    <property type="entry name" value="ENDORIBONUCLEASE MAZF-RELATED"/>
    <property type="match status" value="1"/>
</dbReference>
<dbReference type="AlphaFoldDB" id="A0A537J2P6"/>
<evidence type="ECO:0000256" key="1">
    <source>
        <dbReference type="ARBA" id="ARBA00007521"/>
    </source>
</evidence>